<evidence type="ECO:0000313" key="6">
    <source>
        <dbReference type="EMBL" id="CDM70144.1"/>
    </source>
</evidence>
<evidence type="ECO:0000256" key="1">
    <source>
        <dbReference type="ARBA" id="ARBA00022598"/>
    </source>
</evidence>
<proteinExistence type="predicted"/>
<dbReference type="eggNOG" id="COG0162">
    <property type="taxonomic scope" value="Bacteria"/>
</dbReference>
<evidence type="ECO:0000256" key="4">
    <source>
        <dbReference type="ARBA" id="ARBA00022917"/>
    </source>
</evidence>
<dbReference type="OrthoDB" id="9804243at2"/>
<dbReference type="InterPro" id="IPR002305">
    <property type="entry name" value="aa-tRNA-synth_Ic"/>
</dbReference>
<evidence type="ECO:0000256" key="3">
    <source>
        <dbReference type="ARBA" id="ARBA00022840"/>
    </source>
</evidence>
<dbReference type="GO" id="GO:0004812">
    <property type="term" value="F:aminoacyl-tRNA ligase activity"/>
    <property type="evidence" value="ECO:0007669"/>
    <property type="project" value="UniProtKB-KW"/>
</dbReference>
<keyword evidence="5" id="KW-0030">Aminoacyl-tRNA synthetase</keyword>
<evidence type="ECO:0000256" key="5">
    <source>
        <dbReference type="ARBA" id="ARBA00023146"/>
    </source>
</evidence>
<keyword evidence="2" id="KW-0547">Nucleotide-binding</keyword>
<sequence>MINIDEEMKIILKGVDEVIDIESLKEKLKKSKENDKPLIVKLGLDPSAPDIHLGHTVDMNSLISLEK</sequence>
<dbReference type="SUPFAM" id="SSF52374">
    <property type="entry name" value="Nucleotidylyl transferase"/>
    <property type="match status" value="1"/>
</dbReference>
<dbReference type="PATRIC" id="fig|1216932.3.peg.2995"/>
<keyword evidence="1" id="KW-0436">Ligase</keyword>
<evidence type="ECO:0000256" key="2">
    <source>
        <dbReference type="ARBA" id="ARBA00022741"/>
    </source>
</evidence>
<keyword evidence="3" id="KW-0067">ATP-binding</keyword>
<dbReference type="AlphaFoldDB" id="W6S2K9"/>
<dbReference type="Gene3D" id="3.40.50.620">
    <property type="entry name" value="HUPs"/>
    <property type="match status" value="1"/>
</dbReference>
<gene>
    <name evidence="6" type="ORF">CM240_3027</name>
</gene>
<evidence type="ECO:0000313" key="7">
    <source>
        <dbReference type="Proteomes" id="UP000019426"/>
    </source>
</evidence>
<name>W6S2K9_9CLOT</name>
<dbReference type="GO" id="GO:0005524">
    <property type="term" value="F:ATP binding"/>
    <property type="evidence" value="ECO:0007669"/>
    <property type="project" value="UniProtKB-KW"/>
</dbReference>
<dbReference type="InterPro" id="IPR014729">
    <property type="entry name" value="Rossmann-like_a/b/a_fold"/>
</dbReference>
<dbReference type="RefSeq" id="WP_044040294.1">
    <property type="nucleotide sequence ID" value="NZ_HG917869.1"/>
</dbReference>
<dbReference type="InterPro" id="IPR001412">
    <property type="entry name" value="aa-tRNA-synth_I_CS"/>
</dbReference>
<dbReference type="Pfam" id="PF00579">
    <property type="entry name" value="tRNA-synt_1b"/>
    <property type="match status" value="1"/>
</dbReference>
<dbReference type="GO" id="GO:0006418">
    <property type="term" value="P:tRNA aminoacylation for protein translation"/>
    <property type="evidence" value="ECO:0007669"/>
    <property type="project" value="InterPro"/>
</dbReference>
<accession>W6S2K9</accession>
<dbReference type="HOGENOM" id="CLU_2804806_0_0_9"/>
<dbReference type="KEGG" id="clt:CM240_3027"/>
<reference evidence="6 7" key="1">
    <citation type="submission" date="2013-11" db="EMBL/GenBank/DDBJ databases">
        <title>Complete genome sequence of Clostridum sp. M2/40.</title>
        <authorList>
            <person name="Wibberg D."/>
            <person name="Puehler A."/>
            <person name="Schlueter A."/>
        </authorList>
    </citation>
    <scope>NUCLEOTIDE SEQUENCE [LARGE SCALE GENOMIC DNA]</scope>
    <source>
        <strain evidence="7">M2/40</strain>
    </source>
</reference>
<dbReference type="EMBL" id="HG917869">
    <property type="protein sequence ID" value="CDM70144.1"/>
    <property type="molecule type" value="Genomic_DNA"/>
</dbReference>
<keyword evidence="7" id="KW-1185">Reference proteome</keyword>
<dbReference type="PROSITE" id="PS00178">
    <property type="entry name" value="AA_TRNA_LIGASE_I"/>
    <property type="match status" value="1"/>
</dbReference>
<protein>
    <recommendedName>
        <fullName evidence="8">Tyrosine--tRNA ligase</fullName>
    </recommendedName>
</protein>
<keyword evidence="4" id="KW-0648">Protein biosynthesis</keyword>
<dbReference type="Proteomes" id="UP000019426">
    <property type="component" value="Chromosome M2/40_rep2"/>
</dbReference>
<dbReference type="STRING" id="1216932.CM240_3027"/>
<evidence type="ECO:0008006" key="8">
    <source>
        <dbReference type="Google" id="ProtNLM"/>
    </source>
</evidence>
<organism evidence="6 7">
    <name type="scientific">Clostridium bornimense</name>
    <dbReference type="NCBI Taxonomy" id="1216932"/>
    <lineage>
        <taxon>Bacteria</taxon>
        <taxon>Bacillati</taxon>
        <taxon>Bacillota</taxon>
        <taxon>Clostridia</taxon>
        <taxon>Eubacteriales</taxon>
        <taxon>Clostridiaceae</taxon>
        <taxon>Clostridium</taxon>
    </lineage>
</organism>